<evidence type="ECO:0000313" key="2">
    <source>
        <dbReference type="EMBL" id="GHI40005.1"/>
    </source>
</evidence>
<accession>A0ABQ3QRX9</accession>
<dbReference type="Proteomes" id="UP001050808">
    <property type="component" value="Unassembled WGS sequence"/>
</dbReference>
<keyword evidence="1" id="KW-1133">Transmembrane helix</keyword>
<feature type="transmembrane region" description="Helical" evidence="1">
    <location>
        <begin position="62"/>
        <end position="82"/>
    </location>
</feature>
<keyword evidence="3" id="KW-1185">Reference proteome</keyword>
<feature type="transmembrane region" description="Helical" evidence="1">
    <location>
        <begin position="27"/>
        <end position="50"/>
    </location>
</feature>
<keyword evidence="1" id="KW-0472">Membrane</keyword>
<feature type="transmembrane region" description="Helical" evidence="1">
    <location>
        <begin position="89"/>
        <end position="108"/>
    </location>
</feature>
<name>A0ABQ3QRX9_9ACTN</name>
<protein>
    <recommendedName>
        <fullName evidence="4">Integral membrane protein</fullName>
    </recommendedName>
</protein>
<proteinExistence type="predicted"/>
<keyword evidence="1" id="KW-0812">Transmembrane</keyword>
<sequence length="152" mass="16305">MLRIPTTEVGADAVPSVSRLRRWPIRLLRATAVLFLLDSLLQAALAGLFVTGDVGLLAWHAANAQMLSALVVVQTIAAVVIWRSLRGPWWPPALTVGLLGLLSIQQGLGESRMLGGHIPLGMAIFGTGAALTYWAFSFQPAGRPRAEREADK</sequence>
<evidence type="ECO:0000256" key="1">
    <source>
        <dbReference type="SAM" id="Phobius"/>
    </source>
</evidence>
<dbReference type="EMBL" id="BNDY01000017">
    <property type="protein sequence ID" value="GHI40005.1"/>
    <property type="molecule type" value="Genomic_DNA"/>
</dbReference>
<organism evidence="2 3">
    <name type="scientific">Streptomyces violascens</name>
    <dbReference type="NCBI Taxonomy" id="67381"/>
    <lineage>
        <taxon>Bacteria</taxon>
        <taxon>Bacillati</taxon>
        <taxon>Actinomycetota</taxon>
        <taxon>Actinomycetes</taxon>
        <taxon>Kitasatosporales</taxon>
        <taxon>Streptomycetaceae</taxon>
        <taxon>Streptomyces</taxon>
    </lineage>
</organism>
<feature type="transmembrane region" description="Helical" evidence="1">
    <location>
        <begin position="114"/>
        <end position="136"/>
    </location>
</feature>
<gene>
    <name evidence="2" type="ORF">Sviol_44130</name>
</gene>
<comment type="caution">
    <text evidence="2">The sequence shown here is derived from an EMBL/GenBank/DDBJ whole genome shotgun (WGS) entry which is preliminary data.</text>
</comment>
<evidence type="ECO:0008006" key="4">
    <source>
        <dbReference type="Google" id="ProtNLM"/>
    </source>
</evidence>
<dbReference type="RefSeq" id="WP_189959318.1">
    <property type="nucleotide sequence ID" value="NZ_BMUA01000001.1"/>
</dbReference>
<reference evidence="2" key="1">
    <citation type="submission" date="2024-05" db="EMBL/GenBank/DDBJ databases">
        <title>Whole genome shotgun sequence of Streptomyces violascens NBRC 12920.</title>
        <authorList>
            <person name="Komaki H."/>
            <person name="Tamura T."/>
        </authorList>
    </citation>
    <scope>NUCLEOTIDE SEQUENCE</scope>
    <source>
        <strain evidence="2">NBRC 12920</strain>
    </source>
</reference>
<evidence type="ECO:0000313" key="3">
    <source>
        <dbReference type="Proteomes" id="UP001050808"/>
    </source>
</evidence>